<dbReference type="PROSITE" id="PS51257">
    <property type="entry name" value="PROKAR_LIPOPROTEIN"/>
    <property type="match status" value="1"/>
</dbReference>
<dbReference type="CDD" id="cd14748">
    <property type="entry name" value="PBP2_UgpB"/>
    <property type="match status" value="1"/>
</dbReference>
<dbReference type="Proteomes" id="UP000673394">
    <property type="component" value="Unassembled WGS sequence"/>
</dbReference>
<dbReference type="EMBL" id="JAGKSP010000002">
    <property type="protein sequence ID" value="MBP3962170.1"/>
    <property type="molecule type" value="Genomic_DNA"/>
</dbReference>
<keyword evidence="7" id="KW-1185">Reference proteome</keyword>
<dbReference type="RefSeq" id="WP_210656220.1">
    <property type="nucleotide sequence ID" value="NZ_JAGKSP010000002.1"/>
</dbReference>
<dbReference type="PANTHER" id="PTHR30061">
    <property type="entry name" value="MALTOSE-BINDING PERIPLASMIC PROTEIN"/>
    <property type="match status" value="1"/>
</dbReference>
<dbReference type="SUPFAM" id="SSF53850">
    <property type="entry name" value="Periplasmic binding protein-like II"/>
    <property type="match status" value="1"/>
</dbReference>
<name>A0ABS5C883_9BACL</name>
<protein>
    <submittedName>
        <fullName evidence="6">ABC transporter substrate-binding protein</fullName>
    </submittedName>
</protein>
<keyword evidence="3 5" id="KW-0732">Signal</keyword>
<feature type="chain" id="PRO_5047330092" evidence="5">
    <location>
        <begin position="24"/>
        <end position="471"/>
    </location>
</feature>
<organism evidence="6 7">
    <name type="scientific">Paenibacillus lignilyticus</name>
    <dbReference type="NCBI Taxonomy" id="1172615"/>
    <lineage>
        <taxon>Bacteria</taxon>
        <taxon>Bacillati</taxon>
        <taxon>Bacillota</taxon>
        <taxon>Bacilli</taxon>
        <taxon>Bacillales</taxon>
        <taxon>Paenibacillaceae</taxon>
        <taxon>Paenibacillus</taxon>
    </lineage>
</organism>
<evidence type="ECO:0000313" key="7">
    <source>
        <dbReference type="Proteomes" id="UP000673394"/>
    </source>
</evidence>
<accession>A0ABS5C883</accession>
<feature type="signal peptide" evidence="5">
    <location>
        <begin position="1"/>
        <end position="23"/>
    </location>
</feature>
<dbReference type="PANTHER" id="PTHR30061:SF50">
    <property type="entry name" value="MALTOSE_MALTODEXTRIN-BINDING PERIPLASMIC PROTEIN"/>
    <property type="match status" value="1"/>
</dbReference>
<comment type="caution">
    <text evidence="6">The sequence shown here is derived from an EMBL/GenBank/DDBJ whole genome shotgun (WGS) entry which is preliminary data.</text>
</comment>
<evidence type="ECO:0000313" key="6">
    <source>
        <dbReference type="EMBL" id="MBP3962170.1"/>
    </source>
</evidence>
<gene>
    <name evidence="6" type="ORF">I8J30_05555</name>
</gene>
<keyword evidence="2" id="KW-0813">Transport</keyword>
<sequence>MKGSKWVSSILSIFVVLTLVLSACSGNSSNKNESGNKNDAAATTNNATTSNTASTSTESEDDGSNETAAAPAAEPFELTVWSHNVANAMPEANDPTATKIYDFIQKKMEEKFPGITIKYIDKGWADTLRQAIMVAVMGGNPPDVADGEDFIPEFARIGALLEVPQDVAAQLAPGPMKAAMHDGKPYAVAQMTGVFSLVYNKDVMAKVGLDPNTPPKTWDEWLDMSKKATAAGKGEYYGSIVQNMGLGGAFRLAPFMRQAGGDFTNADWSQVTFNSPENVKALTFLRELSKTAPPGSTSMTDEGQFFNLLNSGKVAFAVNGPWHIAWGKQMGCTNCGFAPLPVPEAGHTGNVIVGNTLFYALKQSKHPEAAIEFLTILASKEYQELEANATGRLPANMEAGKNTDLLKAYPELQVFNDIVANEQSAPLPVYPKNGPQIWEAWYKAQDITLTTDKPIEDALKDAQKTAEEQLK</sequence>
<evidence type="ECO:0000256" key="4">
    <source>
        <dbReference type="SAM" id="MobiDB-lite"/>
    </source>
</evidence>
<evidence type="ECO:0000256" key="5">
    <source>
        <dbReference type="SAM" id="SignalP"/>
    </source>
</evidence>
<dbReference type="Gene3D" id="3.40.190.10">
    <property type="entry name" value="Periplasmic binding protein-like II"/>
    <property type="match status" value="1"/>
</dbReference>
<reference evidence="6 7" key="1">
    <citation type="submission" date="2021-04" db="EMBL/GenBank/DDBJ databases">
        <title>Paenibacillus sp. DLE-14 whole genome sequence.</title>
        <authorList>
            <person name="Ham Y.J."/>
        </authorList>
    </citation>
    <scope>NUCLEOTIDE SEQUENCE [LARGE SCALE GENOMIC DNA]</scope>
    <source>
        <strain evidence="6 7">DLE-14</strain>
    </source>
</reference>
<comment type="similarity">
    <text evidence="1">Belongs to the bacterial solute-binding protein 1 family.</text>
</comment>
<feature type="region of interest" description="Disordered" evidence="4">
    <location>
        <begin position="27"/>
        <end position="69"/>
    </location>
</feature>
<proteinExistence type="inferred from homology"/>
<evidence type="ECO:0000256" key="3">
    <source>
        <dbReference type="ARBA" id="ARBA00022729"/>
    </source>
</evidence>
<evidence type="ECO:0000256" key="1">
    <source>
        <dbReference type="ARBA" id="ARBA00008520"/>
    </source>
</evidence>
<dbReference type="Pfam" id="PF01547">
    <property type="entry name" value="SBP_bac_1"/>
    <property type="match status" value="1"/>
</dbReference>
<evidence type="ECO:0000256" key="2">
    <source>
        <dbReference type="ARBA" id="ARBA00022448"/>
    </source>
</evidence>
<dbReference type="InterPro" id="IPR006059">
    <property type="entry name" value="SBP"/>
</dbReference>
<feature type="compositionally biased region" description="Low complexity" evidence="4">
    <location>
        <begin position="27"/>
        <end position="57"/>
    </location>
</feature>